<sequence length="48" mass="6034">MRNGDQERKKQKKFLKNQRVFYFFTKKIKILLDIFSKLLYYIFVKITN</sequence>
<keyword evidence="1" id="KW-1133">Transmembrane helix</keyword>
<dbReference type="Proteomes" id="UP000027473">
    <property type="component" value="Unassembled WGS sequence"/>
</dbReference>
<accession>A0AB73BXK9</accession>
<evidence type="ECO:0000256" key="1">
    <source>
        <dbReference type="SAM" id="Phobius"/>
    </source>
</evidence>
<feature type="transmembrane region" description="Helical" evidence="1">
    <location>
        <begin position="20"/>
        <end position="43"/>
    </location>
</feature>
<proteinExistence type="predicted"/>
<keyword evidence="1" id="KW-0472">Membrane</keyword>
<keyword evidence="1" id="KW-0812">Transmembrane</keyword>
<dbReference type="EMBL" id="JAAC01000047">
    <property type="protein sequence ID" value="KDE64132.1"/>
    <property type="molecule type" value="Genomic_DNA"/>
</dbReference>
<protein>
    <submittedName>
        <fullName evidence="2">Uncharacterized protein</fullName>
    </submittedName>
</protein>
<name>A0AB73BXK9_9FUSO</name>
<evidence type="ECO:0000313" key="3">
    <source>
        <dbReference type="Proteomes" id="UP000027473"/>
    </source>
</evidence>
<gene>
    <name evidence="2" type="ORF">FUSO3_03480</name>
</gene>
<dbReference type="AlphaFoldDB" id="A0AB73BXK9"/>
<evidence type="ECO:0000313" key="2">
    <source>
        <dbReference type="EMBL" id="KDE64132.1"/>
    </source>
</evidence>
<comment type="caution">
    <text evidence="2">The sequence shown here is derived from an EMBL/GenBank/DDBJ whole genome shotgun (WGS) entry which is preliminary data.</text>
</comment>
<reference evidence="2 3" key="1">
    <citation type="submission" date="2014-01" db="EMBL/GenBank/DDBJ databases">
        <title>Comparative genomics of Fusobacterium necrophorum wild isolates.</title>
        <authorList>
            <person name="Kittichotirat W."/>
            <person name="Bumgarner R.E."/>
            <person name="Lawrence P."/>
        </authorList>
    </citation>
    <scope>NUCLEOTIDE SEQUENCE [LARGE SCALE GENOMIC DNA]</scope>
    <source>
        <strain evidence="2 3">BL</strain>
    </source>
</reference>
<organism evidence="2 3">
    <name type="scientific">Fusobacterium necrophorum BL</name>
    <dbReference type="NCBI Taxonomy" id="1441732"/>
    <lineage>
        <taxon>Bacteria</taxon>
        <taxon>Fusobacteriati</taxon>
        <taxon>Fusobacteriota</taxon>
        <taxon>Fusobacteriia</taxon>
        <taxon>Fusobacteriales</taxon>
        <taxon>Fusobacteriaceae</taxon>
        <taxon>Fusobacterium</taxon>
    </lineage>
</organism>